<dbReference type="Pfam" id="PF00015">
    <property type="entry name" value="MCPsignal"/>
    <property type="match status" value="1"/>
</dbReference>
<dbReference type="InterPro" id="IPR024478">
    <property type="entry name" value="HlyB_4HB_MCP"/>
</dbReference>
<feature type="domain" description="T-SNARE coiled-coil homology" evidence="8">
    <location>
        <begin position="513"/>
        <end position="575"/>
    </location>
</feature>
<keyword evidence="2" id="KW-1003">Cell membrane</keyword>
<keyword evidence="2" id="KW-0997">Cell inner membrane</keyword>
<name>A0A5N7MKX3_9HYPH</name>
<dbReference type="PROSITE" id="PS50111">
    <property type="entry name" value="CHEMOTAXIS_TRANSDUC_2"/>
    <property type="match status" value="1"/>
</dbReference>
<evidence type="ECO:0000259" key="7">
    <source>
        <dbReference type="PROSITE" id="PS50111"/>
    </source>
</evidence>
<dbReference type="PRINTS" id="PR00260">
    <property type="entry name" value="CHEMTRNSDUCR"/>
</dbReference>
<dbReference type="InterPro" id="IPR004089">
    <property type="entry name" value="MCPsignal_dom"/>
</dbReference>
<comment type="similarity">
    <text evidence="4">Belongs to the methyl-accepting chemotaxis (MCP) protein family.</text>
</comment>
<evidence type="ECO:0000313" key="11">
    <source>
        <dbReference type="Proteomes" id="UP000403266"/>
    </source>
</evidence>
<reference evidence="10 11" key="1">
    <citation type="journal article" date="2019" name="Syst. Appl. Microbiol.">
        <title>Microvirga tunisiensis sp. nov., a root nodule symbiotic bacterium isolated from Lupinus micranthus and L. luteus grown in Northern Tunisia.</title>
        <authorList>
            <person name="Msaddak A."/>
            <person name="Rejili M."/>
            <person name="Duran D."/>
            <person name="Mars M."/>
            <person name="Palacios J.M."/>
            <person name="Ruiz-Argueso T."/>
            <person name="Rey L."/>
            <person name="Imperial J."/>
        </authorList>
    </citation>
    <scope>NUCLEOTIDE SEQUENCE [LARGE SCALE GENOMIC DNA]</scope>
    <source>
        <strain evidence="10 11">Lmie10</strain>
    </source>
</reference>
<dbReference type="SMART" id="SM00283">
    <property type="entry name" value="MA"/>
    <property type="match status" value="1"/>
</dbReference>
<dbReference type="SMART" id="SM00304">
    <property type="entry name" value="HAMP"/>
    <property type="match status" value="1"/>
</dbReference>
<evidence type="ECO:0000313" key="10">
    <source>
        <dbReference type="EMBL" id="MPR27695.1"/>
    </source>
</evidence>
<dbReference type="OrthoDB" id="3378718at2"/>
<dbReference type="InterPro" id="IPR000727">
    <property type="entry name" value="T_SNARE_dom"/>
</dbReference>
<feature type="transmembrane region" description="Helical" evidence="6">
    <location>
        <begin position="69"/>
        <end position="90"/>
    </location>
</feature>
<keyword evidence="6" id="KW-0472">Membrane</keyword>
<evidence type="ECO:0000259" key="9">
    <source>
        <dbReference type="PROSITE" id="PS50885"/>
    </source>
</evidence>
<gene>
    <name evidence="10" type="ORF">FS320_21600</name>
</gene>
<dbReference type="Gene3D" id="6.10.340.10">
    <property type="match status" value="1"/>
</dbReference>
<evidence type="ECO:0000256" key="6">
    <source>
        <dbReference type="SAM" id="Phobius"/>
    </source>
</evidence>
<feature type="transmembrane region" description="Helical" evidence="6">
    <location>
        <begin position="240"/>
        <end position="267"/>
    </location>
</feature>
<feature type="domain" description="Methyl-accepting transducer" evidence="7">
    <location>
        <begin position="354"/>
        <end position="597"/>
    </location>
</feature>
<protein>
    <submittedName>
        <fullName evidence="10">HAMP domain-containing protein</fullName>
    </submittedName>
</protein>
<dbReference type="InterPro" id="IPR004090">
    <property type="entry name" value="Chemotax_Me-accpt_rcpt"/>
</dbReference>
<dbReference type="GO" id="GO:0007165">
    <property type="term" value="P:signal transduction"/>
    <property type="evidence" value="ECO:0007669"/>
    <property type="project" value="UniProtKB-KW"/>
</dbReference>
<dbReference type="SUPFAM" id="SSF58104">
    <property type="entry name" value="Methyl-accepting chemotaxis protein (MCP) signaling domain"/>
    <property type="match status" value="1"/>
</dbReference>
<comment type="subcellular location">
    <subcellularLocation>
        <location evidence="1">Cell inner membrane</location>
        <topology evidence="1">Multi-pass membrane protein</topology>
    </subcellularLocation>
</comment>
<dbReference type="GO" id="GO:0005886">
    <property type="term" value="C:plasma membrane"/>
    <property type="evidence" value="ECO:0007669"/>
    <property type="project" value="UniProtKB-SubCell"/>
</dbReference>
<evidence type="ECO:0000256" key="1">
    <source>
        <dbReference type="ARBA" id="ARBA00004429"/>
    </source>
</evidence>
<comment type="caution">
    <text evidence="10">The sequence shown here is derived from an EMBL/GenBank/DDBJ whole genome shotgun (WGS) entry which is preliminary data.</text>
</comment>
<sequence length="617" mass="65430">MSGSRLEEKGRLLSLPTTIWRSSSPSAKERIWLTPCFTIHEILSCEDKIFSWGNHVSFSLRSWSIRTKLFLVFGVLALLIVSAVGGGWFGTQSMHDSIDRIYADRVVPLRDLKMVADLYAVNIVDTSHKVRNDNLGWADALKGVEVARADIGKHWSAYKAKIDDPSELKSAQDAQELMKKADAAIEKLTEFLKAEDKVSLTFFTMTDLYAAIDPVSEAIGKLVNIQLESAKARADAANSLFLTISMAFIAVVALSAIALVFAGWWVLAGVSRPLTRITGQMQDLAGGNLAVHVTDAHKGDEIGMLARVLQVFKGALIAKNEADAATAQDADARMRRAEVLDQLTKRFDATVSALTQGLSSAATEMEATAQTMTTGVEQAADQLVTVSSAAQQTSANVQTVAAATEELSISIREIASQVAQSSQVAERAVAGTQRTSATVQELAASAEKIGNVVQLINTIAGQTNLLALNATIEAARAGEAGKGFAVVASEVKDLATQTAKATEEISAQIASVQQATQQTVSAIQEIARTITEMSQISTSIAAAMEEQGAATAEIARNVQEAARGTEAVTGNIVGVQQAAQENGAAASQVLGVAQELARHSEDLGHEVSTFLHGVKAA</sequence>
<dbReference type="Proteomes" id="UP000403266">
    <property type="component" value="Unassembled WGS sequence"/>
</dbReference>
<dbReference type="PANTHER" id="PTHR32089">
    <property type="entry name" value="METHYL-ACCEPTING CHEMOTAXIS PROTEIN MCPB"/>
    <property type="match status" value="1"/>
</dbReference>
<dbReference type="CDD" id="cd06225">
    <property type="entry name" value="HAMP"/>
    <property type="match status" value="1"/>
</dbReference>
<dbReference type="Pfam" id="PF00672">
    <property type="entry name" value="HAMP"/>
    <property type="match status" value="1"/>
</dbReference>
<evidence type="ECO:0000256" key="4">
    <source>
        <dbReference type="ARBA" id="ARBA00029447"/>
    </source>
</evidence>
<keyword evidence="11" id="KW-1185">Reference proteome</keyword>
<proteinExistence type="inferred from homology"/>
<keyword evidence="3 5" id="KW-0807">Transducer</keyword>
<organism evidence="10 11">
    <name type="scientific">Microvirga tunisiensis</name>
    <dbReference type="NCBI Taxonomy" id="2108360"/>
    <lineage>
        <taxon>Bacteria</taxon>
        <taxon>Pseudomonadati</taxon>
        <taxon>Pseudomonadota</taxon>
        <taxon>Alphaproteobacteria</taxon>
        <taxon>Hyphomicrobiales</taxon>
        <taxon>Methylobacteriaceae</taxon>
        <taxon>Microvirga</taxon>
    </lineage>
</organism>
<dbReference type="PROSITE" id="PS50192">
    <property type="entry name" value="T_SNARE"/>
    <property type="match status" value="1"/>
</dbReference>
<dbReference type="Gene3D" id="1.10.287.950">
    <property type="entry name" value="Methyl-accepting chemotaxis protein"/>
    <property type="match status" value="1"/>
</dbReference>
<evidence type="ECO:0000256" key="5">
    <source>
        <dbReference type="PROSITE-ProRule" id="PRU00284"/>
    </source>
</evidence>
<keyword evidence="6" id="KW-0812">Transmembrane</keyword>
<evidence type="ECO:0000259" key="8">
    <source>
        <dbReference type="PROSITE" id="PS50192"/>
    </source>
</evidence>
<dbReference type="EMBL" id="VOSK01000102">
    <property type="protein sequence ID" value="MPR27695.1"/>
    <property type="molecule type" value="Genomic_DNA"/>
</dbReference>
<accession>A0A5N7MKX3</accession>
<dbReference type="PANTHER" id="PTHR32089:SF112">
    <property type="entry name" value="LYSOZYME-LIKE PROTEIN-RELATED"/>
    <property type="match status" value="1"/>
</dbReference>
<dbReference type="AlphaFoldDB" id="A0A5N7MKX3"/>
<keyword evidence="6" id="KW-1133">Transmembrane helix</keyword>
<evidence type="ECO:0000256" key="2">
    <source>
        <dbReference type="ARBA" id="ARBA00022519"/>
    </source>
</evidence>
<feature type="domain" description="HAMP" evidence="9">
    <location>
        <begin position="268"/>
        <end position="321"/>
    </location>
</feature>
<dbReference type="GO" id="GO:0004888">
    <property type="term" value="F:transmembrane signaling receptor activity"/>
    <property type="evidence" value="ECO:0007669"/>
    <property type="project" value="InterPro"/>
</dbReference>
<dbReference type="PROSITE" id="PS50885">
    <property type="entry name" value="HAMP"/>
    <property type="match status" value="1"/>
</dbReference>
<dbReference type="Pfam" id="PF12729">
    <property type="entry name" value="4HB_MCP_1"/>
    <property type="match status" value="1"/>
</dbReference>
<dbReference type="InterPro" id="IPR003660">
    <property type="entry name" value="HAMP_dom"/>
</dbReference>
<evidence type="ECO:0000256" key="3">
    <source>
        <dbReference type="ARBA" id="ARBA00023224"/>
    </source>
</evidence>
<dbReference type="GO" id="GO:0006935">
    <property type="term" value="P:chemotaxis"/>
    <property type="evidence" value="ECO:0007669"/>
    <property type="project" value="InterPro"/>
</dbReference>